<evidence type="ECO:0000256" key="3">
    <source>
        <dbReference type="ARBA" id="ARBA00022723"/>
    </source>
</evidence>
<keyword evidence="10" id="KW-0539">Nucleus</keyword>
<evidence type="ECO:0000256" key="12">
    <source>
        <dbReference type="ARBA" id="ARBA00031706"/>
    </source>
</evidence>
<feature type="compositionally biased region" description="Low complexity" evidence="14">
    <location>
        <begin position="572"/>
        <end position="586"/>
    </location>
</feature>
<evidence type="ECO:0000256" key="10">
    <source>
        <dbReference type="ARBA" id="ARBA00023242"/>
    </source>
</evidence>
<dbReference type="PROSITE" id="PS00782">
    <property type="entry name" value="TFIIB"/>
    <property type="match status" value="2"/>
</dbReference>
<dbReference type="GO" id="GO:0008270">
    <property type="term" value="F:zinc ion binding"/>
    <property type="evidence" value="ECO:0007669"/>
    <property type="project" value="UniProtKB-KW"/>
</dbReference>
<evidence type="ECO:0000256" key="11">
    <source>
        <dbReference type="ARBA" id="ARBA00031009"/>
    </source>
</evidence>
<dbReference type="Gene3D" id="1.20.5.650">
    <property type="entry name" value="Single helix bin"/>
    <property type="match status" value="1"/>
</dbReference>
<comment type="subcellular location">
    <subcellularLocation>
        <location evidence="1">Nucleus</location>
    </subcellularLocation>
</comment>
<accession>A0AA85K0A2</accession>
<dbReference type="SMART" id="SM00385">
    <property type="entry name" value="CYCLIN"/>
    <property type="match status" value="2"/>
</dbReference>
<evidence type="ECO:0000256" key="6">
    <source>
        <dbReference type="ARBA" id="ARBA00022833"/>
    </source>
</evidence>
<dbReference type="FunFam" id="1.10.472.10:FF:000002">
    <property type="entry name" value="Transcription factor IIIB 90 kDa subunit"/>
    <property type="match status" value="1"/>
</dbReference>
<dbReference type="InterPro" id="IPR013763">
    <property type="entry name" value="Cyclin-like_dom"/>
</dbReference>
<sequence length="756" mass="84254">MKCKHCGSSNLEEDRARADLICLDCGMVVGENVISSEVEFVETSTGQCNAVGRFVSDESQAFNFKESRQITENKARRRIDTICGQLRLGNDITVSAFRYYQSALFRGLTRGRNAFTVAAGCIYLAARQLRVNLMLLDLSDAVGINVYVLGHVYADLKKRLNLAIPEMDPCIYIDRFASQLEFGDKVSTVATTAMRLLQRMKKDWMATGRRPSGLAAAALLVAARIHEFNRTEEDVARIARISQNTARKRLEEFSRTPSSALSIEEFFSVDYDEEQDPPAFVASMKQEDEKLKSMSEGTMARITMEITELERRIDTELQKLSGKYTARTISTQLAKIDVGCSKGIQHLLAENSDCLKTSGLLSELKDVSSEAAECGNDDAITNKSNTSSQNESGEVRGILRDVLDGLVEPELLDSCVEDLHILTQHSGTKMCQLLSEAEETRNQADIGSDQKLPAQDVDSKPSDAEDTRPNELPVKDKNSLKLPVFIPSSVVPKQESKTEDDTLYTEDIDDEEIDREYLLQPREIMLKAAIWFKANAEHLEQARKRKLAKRQKQQQQEQEDIKGPKKRKTASRRNNYSSSTRSNRNTNSKEEDSKPLSRKINYEALEAVVGLSAVPASSSQSDHHAIPATDVDNSEPRPGPLLASTLCDNDNSKELFKSPKQILDAKNHKSHSTTSACNGEQLNKAYGRQGDNGIAVDNHNNNNDGEEEEGEEEAVEDDEENNVGNNDPFNQYLPNYSHGIDDDGDDEDWSNGAELW</sequence>
<dbReference type="WBParaSite" id="TREG1_51070.3">
    <property type="protein sequence ID" value="TREG1_51070.3"/>
    <property type="gene ID" value="TREG1_51070"/>
</dbReference>
<evidence type="ECO:0000256" key="9">
    <source>
        <dbReference type="ARBA" id="ARBA00023163"/>
    </source>
</evidence>
<evidence type="ECO:0000256" key="7">
    <source>
        <dbReference type="ARBA" id="ARBA00023015"/>
    </source>
</evidence>
<feature type="region of interest" description="Disordered" evidence="14">
    <location>
        <begin position="441"/>
        <end position="479"/>
    </location>
</feature>
<dbReference type="Proteomes" id="UP000050795">
    <property type="component" value="Unassembled WGS sequence"/>
</dbReference>
<evidence type="ECO:0000313" key="16">
    <source>
        <dbReference type="Proteomes" id="UP000050795"/>
    </source>
</evidence>
<evidence type="ECO:0000259" key="15">
    <source>
        <dbReference type="PROSITE" id="PS51134"/>
    </source>
</evidence>
<keyword evidence="3" id="KW-0479">Metal-binding</keyword>
<feature type="region of interest" description="Disordered" evidence="14">
    <location>
        <begin position="615"/>
        <end position="646"/>
    </location>
</feature>
<dbReference type="AlphaFoldDB" id="A0AA85K0A2"/>
<evidence type="ECO:0000256" key="14">
    <source>
        <dbReference type="SAM" id="MobiDB-lite"/>
    </source>
</evidence>
<dbReference type="PANTHER" id="PTHR11618:SF4">
    <property type="entry name" value="TRANSCRIPTION FACTOR IIIB 90 KDA SUBUNIT"/>
    <property type="match status" value="1"/>
</dbReference>
<protein>
    <recommendedName>
        <fullName evidence="11">B-related factor 1</fullName>
    </recommendedName>
    <alternativeName>
        <fullName evidence="12">General transcription factor TFIIB</fullName>
    </alternativeName>
</protein>
<dbReference type="CDD" id="cd20554">
    <property type="entry name" value="CYCLIN_TFIIIB90_rpt2"/>
    <property type="match status" value="1"/>
</dbReference>
<keyword evidence="7" id="KW-0805">Transcription regulation</keyword>
<dbReference type="SUPFAM" id="SSF57783">
    <property type="entry name" value="Zinc beta-ribbon"/>
    <property type="match status" value="1"/>
</dbReference>
<dbReference type="PANTHER" id="PTHR11618">
    <property type="entry name" value="TRANSCRIPTION INITIATION FACTOR IIB-RELATED"/>
    <property type="match status" value="1"/>
</dbReference>
<dbReference type="SUPFAM" id="SSF47954">
    <property type="entry name" value="Cyclin-like"/>
    <property type="match status" value="2"/>
</dbReference>
<dbReference type="PRINTS" id="PR00685">
    <property type="entry name" value="TIFACTORIIB"/>
</dbReference>
<proteinExistence type="inferred from homology"/>
<evidence type="ECO:0000313" key="17">
    <source>
        <dbReference type="WBParaSite" id="TREG1_51070.3"/>
    </source>
</evidence>
<dbReference type="Pfam" id="PF08271">
    <property type="entry name" value="Zn_Ribbon_TF"/>
    <property type="match status" value="1"/>
</dbReference>
<keyword evidence="8" id="KW-0010">Activator</keyword>
<dbReference type="GO" id="GO:0000995">
    <property type="term" value="F:RNA polymerase III general transcription initiation factor activity"/>
    <property type="evidence" value="ECO:0007669"/>
    <property type="project" value="TreeGrafter"/>
</dbReference>
<dbReference type="InterPro" id="IPR036915">
    <property type="entry name" value="Cyclin-like_sf"/>
</dbReference>
<feature type="region of interest" description="Disordered" evidence="14">
    <location>
        <begin position="665"/>
        <end position="756"/>
    </location>
</feature>
<evidence type="ECO:0000256" key="13">
    <source>
        <dbReference type="PROSITE-ProRule" id="PRU00469"/>
    </source>
</evidence>
<keyword evidence="4" id="KW-0677">Repeat</keyword>
<feature type="domain" description="TFIIB-type" evidence="15">
    <location>
        <begin position="1"/>
        <end position="30"/>
    </location>
</feature>
<dbReference type="InterPro" id="IPR013150">
    <property type="entry name" value="TFIIB_cyclin"/>
</dbReference>
<keyword evidence="5 13" id="KW-0863">Zinc-finger</keyword>
<feature type="compositionally biased region" description="Polar residues" evidence="14">
    <location>
        <begin position="672"/>
        <end position="681"/>
    </location>
</feature>
<dbReference type="GO" id="GO:0001006">
    <property type="term" value="F:RNA polymerase III type 3 promoter sequence-specific DNA binding"/>
    <property type="evidence" value="ECO:0007669"/>
    <property type="project" value="TreeGrafter"/>
</dbReference>
<feature type="compositionally biased region" description="Basic residues" evidence="14">
    <location>
        <begin position="543"/>
        <end position="552"/>
    </location>
</feature>
<feature type="compositionally biased region" description="Low complexity" evidence="14">
    <location>
        <begin position="691"/>
        <end position="703"/>
    </location>
</feature>
<keyword evidence="9" id="KW-0804">Transcription</keyword>
<dbReference type="Gene3D" id="2.20.25.10">
    <property type="match status" value="1"/>
</dbReference>
<feature type="compositionally biased region" description="Basic and acidic residues" evidence="14">
    <location>
        <begin position="457"/>
        <end position="479"/>
    </location>
</feature>
<dbReference type="InterPro" id="IPR023486">
    <property type="entry name" value="TFIIB_CS"/>
</dbReference>
<dbReference type="GO" id="GO:0017025">
    <property type="term" value="F:TBP-class protein binding"/>
    <property type="evidence" value="ECO:0007669"/>
    <property type="project" value="InterPro"/>
</dbReference>
<evidence type="ECO:0000256" key="2">
    <source>
        <dbReference type="ARBA" id="ARBA00010857"/>
    </source>
</evidence>
<dbReference type="InterPro" id="IPR011665">
    <property type="entry name" value="BRF1_TBP-bd_dom"/>
</dbReference>
<dbReference type="GO" id="GO:0000126">
    <property type="term" value="C:transcription factor TFIIIB complex"/>
    <property type="evidence" value="ECO:0007669"/>
    <property type="project" value="TreeGrafter"/>
</dbReference>
<evidence type="ECO:0000256" key="1">
    <source>
        <dbReference type="ARBA" id="ARBA00004123"/>
    </source>
</evidence>
<feature type="region of interest" description="Disordered" evidence="14">
    <location>
        <begin position="542"/>
        <end position="597"/>
    </location>
</feature>
<dbReference type="GO" id="GO:0005634">
    <property type="term" value="C:nucleus"/>
    <property type="evidence" value="ECO:0007669"/>
    <property type="project" value="UniProtKB-SubCell"/>
</dbReference>
<evidence type="ECO:0000256" key="4">
    <source>
        <dbReference type="ARBA" id="ARBA00022737"/>
    </source>
</evidence>
<dbReference type="Pfam" id="PF00382">
    <property type="entry name" value="TFIIB"/>
    <property type="match status" value="2"/>
</dbReference>
<organism evidence="16 17">
    <name type="scientific">Trichobilharzia regenti</name>
    <name type="common">Nasal bird schistosome</name>
    <dbReference type="NCBI Taxonomy" id="157069"/>
    <lineage>
        <taxon>Eukaryota</taxon>
        <taxon>Metazoa</taxon>
        <taxon>Spiralia</taxon>
        <taxon>Lophotrochozoa</taxon>
        <taxon>Platyhelminthes</taxon>
        <taxon>Trematoda</taxon>
        <taxon>Digenea</taxon>
        <taxon>Strigeidida</taxon>
        <taxon>Schistosomatoidea</taxon>
        <taxon>Schistosomatidae</taxon>
        <taxon>Trichobilharzia</taxon>
    </lineage>
</organism>
<dbReference type="PROSITE" id="PS51134">
    <property type="entry name" value="ZF_TFIIB"/>
    <property type="match status" value="1"/>
</dbReference>
<reference evidence="16" key="1">
    <citation type="submission" date="2022-06" db="EMBL/GenBank/DDBJ databases">
        <authorList>
            <person name="Berger JAMES D."/>
            <person name="Berger JAMES D."/>
        </authorList>
    </citation>
    <scope>NUCLEOTIDE SEQUENCE [LARGE SCALE GENOMIC DNA]</scope>
</reference>
<dbReference type="InterPro" id="IPR000812">
    <property type="entry name" value="TFIIB"/>
</dbReference>
<dbReference type="Gene3D" id="1.10.472.10">
    <property type="entry name" value="Cyclin-like"/>
    <property type="match status" value="2"/>
</dbReference>
<comment type="similarity">
    <text evidence="2">Belongs to the TFIIB family.</text>
</comment>
<dbReference type="GO" id="GO:0097550">
    <property type="term" value="C:transcription preinitiation complex"/>
    <property type="evidence" value="ECO:0007669"/>
    <property type="project" value="TreeGrafter"/>
</dbReference>
<reference evidence="17" key="2">
    <citation type="submission" date="2023-11" db="UniProtKB">
        <authorList>
            <consortium name="WormBaseParasite"/>
        </authorList>
    </citation>
    <scope>IDENTIFICATION</scope>
</reference>
<feature type="compositionally biased region" description="Acidic residues" evidence="14">
    <location>
        <begin position="704"/>
        <end position="721"/>
    </location>
</feature>
<dbReference type="GO" id="GO:0070897">
    <property type="term" value="P:transcription preinitiation complex assembly"/>
    <property type="evidence" value="ECO:0007669"/>
    <property type="project" value="InterPro"/>
</dbReference>
<dbReference type="Pfam" id="PF07741">
    <property type="entry name" value="BRF1"/>
    <property type="match status" value="1"/>
</dbReference>
<keyword evidence="16" id="KW-1185">Reference proteome</keyword>
<keyword evidence="6" id="KW-0862">Zinc</keyword>
<dbReference type="InterPro" id="IPR013137">
    <property type="entry name" value="Znf_TFIIB"/>
</dbReference>
<evidence type="ECO:0000256" key="5">
    <source>
        <dbReference type="ARBA" id="ARBA00022771"/>
    </source>
</evidence>
<evidence type="ECO:0000256" key="8">
    <source>
        <dbReference type="ARBA" id="ARBA00023159"/>
    </source>
</evidence>
<name>A0AA85K0A2_TRIRE</name>